<gene>
    <name evidence="1" type="ORF">BpHYR1_025413</name>
</gene>
<protein>
    <submittedName>
        <fullName evidence="1">Uncharacterized protein</fullName>
    </submittedName>
</protein>
<comment type="caution">
    <text evidence="1">The sequence shown here is derived from an EMBL/GenBank/DDBJ whole genome shotgun (WGS) entry which is preliminary data.</text>
</comment>
<sequence>MKEVMIGKWYRQRYSCRRLEKSFESYQLKKYKFSLSLVFSLELCLDESKLQNYFSNPDSFLRGIVNQTMSHFTVHFKQKI</sequence>
<evidence type="ECO:0000313" key="2">
    <source>
        <dbReference type="Proteomes" id="UP000276133"/>
    </source>
</evidence>
<dbReference type="Proteomes" id="UP000276133">
    <property type="component" value="Unassembled WGS sequence"/>
</dbReference>
<name>A0A3M7SYC7_BRAPC</name>
<proteinExistence type="predicted"/>
<reference evidence="1 2" key="1">
    <citation type="journal article" date="2018" name="Sci. Rep.">
        <title>Genomic signatures of local adaptation to the degree of environmental predictability in rotifers.</title>
        <authorList>
            <person name="Franch-Gras L."/>
            <person name="Hahn C."/>
            <person name="Garcia-Roger E.M."/>
            <person name="Carmona M.J."/>
            <person name="Serra M."/>
            <person name="Gomez A."/>
        </authorList>
    </citation>
    <scope>NUCLEOTIDE SEQUENCE [LARGE SCALE GENOMIC DNA]</scope>
    <source>
        <strain evidence="1">HYR1</strain>
    </source>
</reference>
<keyword evidence="2" id="KW-1185">Reference proteome</keyword>
<accession>A0A3M7SYC7</accession>
<dbReference type="AlphaFoldDB" id="A0A3M7SYC7"/>
<dbReference type="EMBL" id="REGN01000615">
    <property type="protein sequence ID" value="RNA40649.1"/>
    <property type="molecule type" value="Genomic_DNA"/>
</dbReference>
<organism evidence="1 2">
    <name type="scientific">Brachionus plicatilis</name>
    <name type="common">Marine rotifer</name>
    <name type="synonym">Brachionus muelleri</name>
    <dbReference type="NCBI Taxonomy" id="10195"/>
    <lineage>
        <taxon>Eukaryota</taxon>
        <taxon>Metazoa</taxon>
        <taxon>Spiralia</taxon>
        <taxon>Gnathifera</taxon>
        <taxon>Rotifera</taxon>
        <taxon>Eurotatoria</taxon>
        <taxon>Monogononta</taxon>
        <taxon>Pseudotrocha</taxon>
        <taxon>Ploima</taxon>
        <taxon>Brachionidae</taxon>
        <taxon>Brachionus</taxon>
    </lineage>
</organism>
<evidence type="ECO:0000313" key="1">
    <source>
        <dbReference type="EMBL" id="RNA40649.1"/>
    </source>
</evidence>